<dbReference type="InterPro" id="IPR028994">
    <property type="entry name" value="Integrin_alpha_N"/>
</dbReference>
<feature type="chain" id="PRO_5046943000" description="VCBS repeat-containing protein" evidence="3">
    <location>
        <begin position="25"/>
        <end position="483"/>
    </location>
</feature>
<feature type="compositionally biased region" description="Basic and acidic residues" evidence="2">
    <location>
        <begin position="42"/>
        <end position="59"/>
    </location>
</feature>
<evidence type="ECO:0000256" key="1">
    <source>
        <dbReference type="ARBA" id="ARBA00022729"/>
    </source>
</evidence>
<protein>
    <recommendedName>
        <fullName evidence="6">VCBS repeat-containing protein</fullName>
    </recommendedName>
</protein>
<evidence type="ECO:0008006" key="6">
    <source>
        <dbReference type="Google" id="ProtNLM"/>
    </source>
</evidence>
<dbReference type="EMBL" id="JAUSZI010000002">
    <property type="protein sequence ID" value="MDQ1022833.1"/>
    <property type="molecule type" value="Genomic_DNA"/>
</dbReference>
<dbReference type="PANTHER" id="PTHR46580">
    <property type="entry name" value="SENSOR KINASE-RELATED"/>
    <property type="match status" value="1"/>
</dbReference>
<name>A0ABU0SGY8_9ACTN</name>
<dbReference type="PANTHER" id="PTHR46580:SF2">
    <property type="entry name" value="MAM DOMAIN-CONTAINING PROTEIN"/>
    <property type="match status" value="1"/>
</dbReference>
<evidence type="ECO:0000256" key="3">
    <source>
        <dbReference type="SAM" id="SignalP"/>
    </source>
</evidence>
<evidence type="ECO:0000256" key="2">
    <source>
        <dbReference type="SAM" id="MobiDB-lite"/>
    </source>
</evidence>
<comment type="caution">
    <text evidence="4">The sequence shown here is derived from an EMBL/GenBank/DDBJ whole genome shotgun (WGS) entry which is preliminary data.</text>
</comment>
<feature type="signal peptide" evidence="3">
    <location>
        <begin position="1"/>
        <end position="24"/>
    </location>
</feature>
<evidence type="ECO:0000313" key="4">
    <source>
        <dbReference type="EMBL" id="MDQ1022833.1"/>
    </source>
</evidence>
<gene>
    <name evidence="4" type="ORF">QF035_000415</name>
</gene>
<dbReference type="Gene3D" id="2.130.10.130">
    <property type="entry name" value="Integrin alpha, N-terminal"/>
    <property type="match status" value="2"/>
</dbReference>
<evidence type="ECO:0000313" key="5">
    <source>
        <dbReference type="Proteomes" id="UP001230328"/>
    </source>
</evidence>
<dbReference type="Pfam" id="PF13517">
    <property type="entry name" value="FG-GAP_3"/>
    <property type="match status" value="1"/>
</dbReference>
<feature type="region of interest" description="Disordered" evidence="2">
    <location>
        <begin position="28"/>
        <end position="60"/>
    </location>
</feature>
<dbReference type="Proteomes" id="UP001230328">
    <property type="component" value="Unassembled WGS sequence"/>
</dbReference>
<dbReference type="SUPFAM" id="SSF69318">
    <property type="entry name" value="Integrin alpha N-terminal domain"/>
    <property type="match status" value="1"/>
</dbReference>
<dbReference type="RefSeq" id="WP_307517724.1">
    <property type="nucleotide sequence ID" value="NZ_JAUSZI010000002.1"/>
</dbReference>
<accession>A0ABU0SGY8</accession>
<proteinExistence type="predicted"/>
<keyword evidence="1 3" id="KW-0732">Signal</keyword>
<reference evidence="4 5" key="1">
    <citation type="submission" date="2023-07" db="EMBL/GenBank/DDBJ databases">
        <title>Comparative genomics of wheat-associated soil bacteria to identify genetic determinants of phenazine resistance.</title>
        <authorList>
            <person name="Mouncey N."/>
        </authorList>
    </citation>
    <scope>NUCLEOTIDE SEQUENCE [LARGE SCALE GENOMIC DNA]</scope>
    <source>
        <strain evidence="4 5">V2I4</strain>
    </source>
</reference>
<sequence>MPRRRTRRPAVALVCLCVTTLLFAGCSGDDGKSAPVPPSPAQRDDGEVNRDDVNGDGHPDAVVNGWYKEPKPGGDWHNNRFVVLAAPGGPKPGDAFRLAERYAKPDPRVTSSPITYDRSTQFTGDLDDDGHADVVVRNLLSHPSGKYTPDQRIVWGDPDGLAGVTKLPADVLPATAAGDFDGDGALDLLTLAEPGSEYDRKPQPATVLYGPLSRDGGAPRTTSTIDVGQQGWVSVAHAVVGDFDGDGRDDLVAKSEYDEEDVRFEDDDMPEDVIDAVFYRGTPQGLKPAGAVPGITNQADSQAPVGKPVAAGDFDGDGHADILAQVGFSEAVAVYGSGEGPGRGRAAGDLGKLGVVSAAAVGDVNGDGYDDIATQSPGVDRRIGEVAVVLGGKDGLDPARTVKIDRYTIGLGGSPEHEGDRDFFGWDLHIADLDTDGRDELLIGTFGFNKPRKDAGYWILRGTKDGPSKTDHRFIKTKDFGEN</sequence>
<dbReference type="InterPro" id="IPR013517">
    <property type="entry name" value="FG-GAP"/>
</dbReference>
<dbReference type="PROSITE" id="PS51257">
    <property type="entry name" value="PROKAR_LIPOPROTEIN"/>
    <property type="match status" value="1"/>
</dbReference>
<organism evidence="4 5">
    <name type="scientific">Streptomyces umbrinus</name>
    <dbReference type="NCBI Taxonomy" id="67370"/>
    <lineage>
        <taxon>Bacteria</taxon>
        <taxon>Bacillati</taxon>
        <taxon>Actinomycetota</taxon>
        <taxon>Actinomycetes</taxon>
        <taxon>Kitasatosporales</taxon>
        <taxon>Streptomycetaceae</taxon>
        <taxon>Streptomyces</taxon>
        <taxon>Streptomyces phaeochromogenes group</taxon>
    </lineage>
</organism>
<keyword evidence="5" id="KW-1185">Reference proteome</keyword>